<keyword evidence="2" id="KW-0238">DNA-binding</keyword>
<dbReference type="InterPro" id="IPR029016">
    <property type="entry name" value="GAF-like_dom_sf"/>
</dbReference>
<keyword evidence="6" id="KW-1185">Reference proteome</keyword>
<gene>
    <name evidence="5" type="ORF">BLA60_08030</name>
</gene>
<evidence type="ECO:0000256" key="1">
    <source>
        <dbReference type="ARBA" id="ARBA00023015"/>
    </source>
</evidence>
<reference evidence="5 6" key="1">
    <citation type="submission" date="2016-12" db="EMBL/GenBank/DDBJ databases">
        <title>The draft genome sequence of Actinophytocola xinjiangensis.</title>
        <authorList>
            <person name="Wang W."/>
            <person name="Yuan L."/>
        </authorList>
    </citation>
    <scope>NUCLEOTIDE SEQUENCE [LARGE SCALE GENOMIC DNA]</scope>
    <source>
        <strain evidence="5 6">CGMCC 4.4663</strain>
    </source>
</reference>
<dbReference type="SMART" id="SM00421">
    <property type="entry name" value="HTH_LUXR"/>
    <property type="match status" value="1"/>
</dbReference>
<dbReference type="CDD" id="cd06170">
    <property type="entry name" value="LuxR_C_like"/>
    <property type="match status" value="1"/>
</dbReference>
<name>A0A7Z0WNU2_9PSEU</name>
<keyword evidence="3" id="KW-0804">Transcription</keyword>
<dbReference type="EMBL" id="MSIF01000003">
    <property type="protein sequence ID" value="OLF11973.1"/>
    <property type="molecule type" value="Genomic_DNA"/>
</dbReference>
<dbReference type="InterPro" id="IPR000792">
    <property type="entry name" value="Tscrpt_reg_LuxR_C"/>
</dbReference>
<evidence type="ECO:0000256" key="3">
    <source>
        <dbReference type="ARBA" id="ARBA00023163"/>
    </source>
</evidence>
<dbReference type="SUPFAM" id="SSF46894">
    <property type="entry name" value="C-terminal effector domain of the bipartite response regulators"/>
    <property type="match status" value="1"/>
</dbReference>
<sequence>MGTHDTARTAIERACGTARSLPELFAGVAEGLARAVPADAFCLNSLDPATLRETFAHHDLRPDPAVISRFFEIEAGGQDVNPARALAADPLGAATLYQATGGNPTSSARYRDVLRPLGLDHELRVLARDRRVPWGMLNLFRATGSPDFSTGDIAFVASLGRTVADGIRRTLVLGAADARPDDVGPGLLIADVSGRIRHRSPTAGHWLADLDDVDWHVARVVSQAVEGAAMIHVCGRNGRWVSLHAEPYGDSLVSVVVEPARPARVAAMIVEAYGLSVREREVVRLLAGGYTNTEMSRVLGLSRHTVGDHVKSVFGKLAVHSRTELTARLFATVDR</sequence>
<dbReference type="InterPro" id="IPR036388">
    <property type="entry name" value="WH-like_DNA-bd_sf"/>
</dbReference>
<feature type="domain" description="HTH luxR-type" evidence="4">
    <location>
        <begin position="268"/>
        <end position="333"/>
    </location>
</feature>
<keyword evidence="1" id="KW-0805">Transcription regulation</keyword>
<evidence type="ECO:0000256" key="2">
    <source>
        <dbReference type="ARBA" id="ARBA00023125"/>
    </source>
</evidence>
<dbReference type="PANTHER" id="PTHR44688:SF16">
    <property type="entry name" value="DNA-BINDING TRANSCRIPTIONAL ACTIVATOR DEVR_DOSR"/>
    <property type="match status" value="1"/>
</dbReference>
<dbReference type="PANTHER" id="PTHR44688">
    <property type="entry name" value="DNA-BINDING TRANSCRIPTIONAL ACTIVATOR DEVR_DOSR"/>
    <property type="match status" value="1"/>
</dbReference>
<dbReference type="PROSITE" id="PS50043">
    <property type="entry name" value="HTH_LUXR_2"/>
    <property type="match status" value="1"/>
</dbReference>
<evidence type="ECO:0000259" key="4">
    <source>
        <dbReference type="PROSITE" id="PS50043"/>
    </source>
</evidence>
<organism evidence="5 6">
    <name type="scientific">Actinophytocola xinjiangensis</name>
    <dbReference type="NCBI Taxonomy" id="485602"/>
    <lineage>
        <taxon>Bacteria</taxon>
        <taxon>Bacillati</taxon>
        <taxon>Actinomycetota</taxon>
        <taxon>Actinomycetes</taxon>
        <taxon>Pseudonocardiales</taxon>
        <taxon>Pseudonocardiaceae</taxon>
    </lineage>
</organism>
<dbReference type="GO" id="GO:0003677">
    <property type="term" value="F:DNA binding"/>
    <property type="evidence" value="ECO:0007669"/>
    <property type="project" value="UniProtKB-KW"/>
</dbReference>
<protein>
    <recommendedName>
        <fullName evidence="4">HTH luxR-type domain-containing protein</fullName>
    </recommendedName>
</protein>
<evidence type="ECO:0000313" key="6">
    <source>
        <dbReference type="Proteomes" id="UP000185696"/>
    </source>
</evidence>
<dbReference type="AlphaFoldDB" id="A0A7Z0WNU2"/>
<accession>A0A7Z0WNU2</accession>
<dbReference type="Gene3D" id="1.10.10.10">
    <property type="entry name" value="Winged helix-like DNA-binding domain superfamily/Winged helix DNA-binding domain"/>
    <property type="match status" value="1"/>
</dbReference>
<evidence type="ECO:0000313" key="5">
    <source>
        <dbReference type="EMBL" id="OLF11973.1"/>
    </source>
</evidence>
<dbReference type="InterPro" id="IPR016032">
    <property type="entry name" value="Sig_transdc_resp-reg_C-effctor"/>
</dbReference>
<proteinExistence type="predicted"/>
<dbReference type="RefSeq" id="WP_075132161.1">
    <property type="nucleotide sequence ID" value="NZ_MSIF01000003.1"/>
</dbReference>
<dbReference type="Pfam" id="PF00196">
    <property type="entry name" value="GerE"/>
    <property type="match status" value="1"/>
</dbReference>
<dbReference type="OrthoDB" id="9815744at2"/>
<dbReference type="Gene3D" id="3.30.450.40">
    <property type="match status" value="1"/>
</dbReference>
<dbReference type="PRINTS" id="PR00038">
    <property type="entry name" value="HTHLUXR"/>
</dbReference>
<dbReference type="GO" id="GO:0006355">
    <property type="term" value="P:regulation of DNA-templated transcription"/>
    <property type="evidence" value="ECO:0007669"/>
    <property type="project" value="InterPro"/>
</dbReference>
<dbReference type="Proteomes" id="UP000185696">
    <property type="component" value="Unassembled WGS sequence"/>
</dbReference>
<comment type="caution">
    <text evidence="5">The sequence shown here is derived from an EMBL/GenBank/DDBJ whole genome shotgun (WGS) entry which is preliminary data.</text>
</comment>